<evidence type="ECO:0000313" key="1">
    <source>
        <dbReference type="EMBL" id="KAA0909696.1"/>
    </source>
</evidence>
<organism evidence="1 2">
    <name type="scientific">Aquicoccus porphyridii</name>
    <dbReference type="NCBI Taxonomy" id="1852029"/>
    <lineage>
        <taxon>Bacteria</taxon>
        <taxon>Pseudomonadati</taxon>
        <taxon>Pseudomonadota</taxon>
        <taxon>Alphaproteobacteria</taxon>
        <taxon>Rhodobacterales</taxon>
        <taxon>Paracoccaceae</taxon>
        <taxon>Aquicoccus</taxon>
    </lineage>
</organism>
<dbReference type="EMBL" id="VINQ01000027">
    <property type="protein sequence ID" value="KAA0909696.1"/>
    <property type="molecule type" value="Genomic_DNA"/>
</dbReference>
<dbReference type="Proteomes" id="UP000325291">
    <property type="component" value="Unassembled WGS sequence"/>
</dbReference>
<protein>
    <submittedName>
        <fullName evidence="1">Uncharacterized protein</fullName>
    </submittedName>
</protein>
<evidence type="ECO:0000313" key="2">
    <source>
        <dbReference type="Proteomes" id="UP000325291"/>
    </source>
</evidence>
<proteinExistence type="predicted"/>
<sequence>MVLKERTDLLSTLPGALIAWCRVALNWALPHFVWRNYPETGKFRRDSCEFEEALVAGQRCCSSKR</sequence>
<accession>A0A5A9YXT8</accession>
<gene>
    <name evidence="1" type="ORF">FLO80_20355</name>
</gene>
<reference evidence="1 2" key="1">
    <citation type="submission" date="2019-07" db="EMBL/GenBank/DDBJ databases">
        <title>Aquicoccus porphyridii gen. nov., sp. nov., isolated from a small marine red alga, Porphyridium marinum.</title>
        <authorList>
            <person name="Liu L."/>
        </authorList>
    </citation>
    <scope>NUCLEOTIDE SEQUENCE [LARGE SCALE GENOMIC DNA]</scope>
    <source>
        <strain evidence="1 2">L1 8-17</strain>
    </source>
</reference>
<keyword evidence="2" id="KW-1185">Reference proteome</keyword>
<comment type="caution">
    <text evidence="1">The sequence shown here is derived from an EMBL/GenBank/DDBJ whole genome shotgun (WGS) entry which is preliminary data.</text>
</comment>
<dbReference type="AlphaFoldDB" id="A0A5A9YXT8"/>
<name>A0A5A9YXT8_9RHOB</name>